<name>A0A436ZML3_ARTFL</name>
<gene>
    <name evidence="1" type="ORF">DFL_008026</name>
</gene>
<proteinExistence type="predicted"/>
<dbReference type="Proteomes" id="UP000283090">
    <property type="component" value="Unassembled WGS sequence"/>
</dbReference>
<evidence type="ECO:0000313" key="1">
    <source>
        <dbReference type="EMBL" id="RVD80119.1"/>
    </source>
</evidence>
<dbReference type="OrthoDB" id="5394502at2759"/>
<protein>
    <submittedName>
        <fullName evidence="1">Uncharacterized protein</fullName>
    </submittedName>
</protein>
<evidence type="ECO:0000313" key="2">
    <source>
        <dbReference type="Proteomes" id="UP000283090"/>
    </source>
</evidence>
<comment type="caution">
    <text evidence="1">The sequence shown here is derived from an EMBL/GenBank/DDBJ whole genome shotgun (WGS) entry which is preliminary data.</text>
</comment>
<dbReference type="AlphaFoldDB" id="A0A436ZML3"/>
<dbReference type="GeneID" id="93590337"/>
<reference evidence="1 2" key="1">
    <citation type="submission" date="2019-01" db="EMBL/GenBank/DDBJ databases">
        <title>Intercellular communication is required for trap formation in the nematode-trapping fungus Duddingtonia flagrans.</title>
        <authorList>
            <person name="Youssar L."/>
            <person name="Wernet V."/>
            <person name="Hensel N."/>
            <person name="Hildebrandt H.-G."/>
            <person name="Fischer R."/>
        </authorList>
    </citation>
    <scope>NUCLEOTIDE SEQUENCE [LARGE SCALE GENOMIC DNA]</scope>
    <source>
        <strain evidence="1 2">CBS H-5679</strain>
    </source>
</reference>
<accession>A0A436ZML3</accession>
<dbReference type="VEuPathDB" id="FungiDB:DFL_008026"/>
<dbReference type="RefSeq" id="XP_067485663.1">
    <property type="nucleotide sequence ID" value="XM_067637700.1"/>
</dbReference>
<keyword evidence="2" id="KW-1185">Reference proteome</keyword>
<organism evidence="1 2">
    <name type="scientific">Arthrobotrys flagrans</name>
    <name type="common">Nematode-trapping fungus</name>
    <name type="synonym">Trichothecium flagrans</name>
    <dbReference type="NCBI Taxonomy" id="97331"/>
    <lineage>
        <taxon>Eukaryota</taxon>
        <taxon>Fungi</taxon>
        <taxon>Dikarya</taxon>
        <taxon>Ascomycota</taxon>
        <taxon>Pezizomycotina</taxon>
        <taxon>Orbiliomycetes</taxon>
        <taxon>Orbiliales</taxon>
        <taxon>Orbiliaceae</taxon>
        <taxon>Arthrobotrys</taxon>
    </lineage>
</organism>
<sequence length="230" mass="26076">MGVLDQWEQDRLLNPDSIVSCHTYSVLSTLAVQSSAYSYEQVLYSNVIACMLEIFDVHAPKMLRNKKKIGGSYYYHLCEMLREPDNQAAVATFMMTVSLGKRPEMLATKNPWGDCMKLAVLGLWNIFHDLIDMSDEELDETIESWARTAKVWSLAMMYLKMAHKRLWQDSPLYLTGPNIYDSQSDAEKAQAYVQKCLRAGDDQTALACLCLAPFAARRSRNPQAAGQQTQ</sequence>
<dbReference type="EMBL" id="SAEB01000012">
    <property type="protein sequence ID" value="RVD80119.1"/>
    <property type="molecule type" value="Genomic_DNA"/>
</dbReference>